<proteinExistence type="predicted"/>
<evidence type="ECO:0000256" key="3">
    <source>
        <dbReference type="SAM" id="MobiDB-lite"/>
    </source>
</evidence>
<comment type="caution">
    <text evidence="5">The sequence shown here is derived from an EMBL/GenBank/DDBJ whole genome shotgun (WGS) entry which is preliminary data.</text>
</comment>
<dbReference type="PANTHER" id="PTHR45953">
    <property type="entry name" value="IDURONATE 2-SULFATASE"/>
    <property type="match status" value="1"/>
</dbReference>
<reference evidence="5 7" key="1">
    <citation type="submission" date="2022-09" db="EMBL/GenBank/DDBJ databases">
        <title>Enrichment on poylsaccharides allowed isolation of novel metabolic and taxonomic groups of Haloarchaea.</title>
        <authorList>
            <person name="Sorokin D.Y."/>
            <person name="Elcheninov A.G."/>
            <person name="Khizhniak T.V."/>
            <person name="Kolganova T.V."/>
            <person name="Kublanov I.V."/>
        </authorList>
    </citation>
    <scope>NUCLEOTIDE SEQUENCE</scope>
    <source>
        <strain evidence="6 7">AArc-m2/3/4</strain>
        <strain evidence="5">AArc-xg1-1</strain>
    </source>
</reference>
<dbReference type="Proteomes" id="UP001321018">
    <property type="component" value="Unassembled WGS sequence"/>
</dbReference>
<dbReference type="AlphaFoldDB" id="A0AAP3E3E8"/>
<dbReference type="GO" id="GO:0005737">
    <property type="term" value="C:cytoplasm"/>
    <property type="evidence" value="ECO:0007669"/>
    <property type="project" value="TreeGrafter"/>
</dbReference>
<dbReference type="EMBL" id="JAOPKA010000012">
    <property type="protein sequence ID" value="MCU4743017.1"/>
    <property type="molecule type" value="Genomic_DNA"/>
</dbReference>
<feature type="region of interest" description="Disordered" evidence="3">
    <location>
        <begin position="452"/>
        <end position="490"/>
    </location>
</feature>
<evidence type="ECO:0000313" key="7">
    <source>
        <dbReference type="Proteomes" id="UP001320972"/>
    </source>
</evidence>
<evidence type="ECO:0000313" key="6">
    <source>
        <dbReference type="EMBL" id="MCU4973810.1"/>
    </source>
</evidence>
<dbReference type="Pfam" id="PF00884">
    <property type="entry name" value="Sulfatase"/>
    <property type="match status" value="1"/>
</dbReference>
<dbReference type="InterPro" id="IPR000917">
    <property type="entry name" value="Sulfatase_N"/>
</dbReference>
<dbReference type="GO" id="GO:0046872">
    <property type="term" value="F:metal ion binding"/>
    <property type="evidence" value="ECO:0007669"/>
    <property type="project" value="UniProtKB-KW"/>
</dbReference>
<keyword evidence="7" id="KW-1185">Reference proteome</keyword>
<dbReference type="SUPFAM" id="SSF53649">
    <property type="entry name" value="Alkaline phosphatase-like"/>
    <property type="match status" value="1"/>
</dbReference>
<keyword evidence="2 5" id="KW-0378">Hydrolase</keyword>
<dbReference type="NCBIfam" id="NF010322">
    <property type="entry name" value="PRK13759.1"/>
    <property type="match status" value="1"/>
</dbReference>
<keyword evidence="1" id="KW-0479">Metal-binding</keyword>
<dbReference type="Proteomes" id="UP001320972">
    <property type="component" value="Unassembled WGS sequence"/>
</dbReference>
<accession>A0AAP3E3E8</accession>
<evidence type="ECO:0000313" key="5">
    <source>
        <dbReference type="EMBL" id="MCU4743017.1"/>
    </source>
</evidence>
<name>A0AAP3E3E8_9EURY</name>
<dbReference type="EMBL" id="JAOPKB010000008">
    <property type="protein sequence ID" value="MCU4973810.1"/>
    <property type="molecule type" value="Genomic_DNA"/>
</dbReference>
<dbReference type="RefSeq" id="WP_338004835.1">
    <property type="nucleotide sequence ID" value="NZ_JAOPKA010000012.1"/>
</dbReference>
<evidence type="ECO:0000256" key="2">
    <source>
        <dbReference type="ARBA" id="ARBA00022801"/>
    </source>
</evidence>
<dbReference type="Gene3D" id="3.40.720.10">
    <property type="entry name" value="Alkaline Phosphatase, subunit A"/>
    <property type="match status" value="1"/>
</dbReference>
<dbReference type="PANTHER" id="PTHR45953:SF1">
    <property type="entry name" value="IDURONATE 2-SULFATASE"/>
    <property type="match status" value="1"/>
</dbReference>
<gene>
    <name evidence="6" type="ORF">OB955_13815</name>
    <name evidence="5" type="ORF">OB960_16650</name>
</gene>
<feature type="compositionally biased region" description="Acidic residues" evidence="3">
    <location>
        <begin position="476"/>
        <end position="490"/>
    </location>
</feature>
<dbReference type="GO" id="GO:0004065">
    <property type="term" value="F:arylsulfatase activity"/>
    <property type="evidence" value="ECO:0007669"/>
    <property type="project" value="UniProtKB-EC"/>
</dbReference>
<evidence type="ECO:0000259" key="4">
    <source>
        <dbReference type="Pfam" id="PF00884"/>
    </source>
</evidence>
<evidence type="ECO:0000256" key="1">
    <source>
        <dbReference type="ARBA" id="ARBA00022723"/>
    </source>
</evidence>
<sequence>MSDRPNILFVMTDQHRGDCIGADPDSPRDGDGRSLVHTPNIDSFVGNGALFTRAYTPAPSCIPARRSLLTGQTPATNGAPGWVTTPWEFEHTLPGELRDAGYQTKLAGKIHSIPPRNHVGFESMDQHEALWNHPNDDYTQWLERESDGKYDELSTGLGRNSWDPRPWHRDEYEHPTNWTTQRALDFLDERDETRPFFLNLSYVRPHTPFDPPQAYWDMYVDRDTPDPYMGDWVDDVHGDKIPEYPAIDAWLADLPPTIVHRARAAYYGLITHIDQQLKRVFDKLMTIGELENTFVVFCSDHGEMLGDHHMWRKSYAYEGSARVPLLVQFPESMEAPRQQLIDRPVGLEDLMPTLLSVADVEVPETVEGRNLLDLIEDPDREDWREWYHGEHAAGSYDPENGCQYLIDGTMKYVWNPVTGRELLFDLDEDPGEERDLTTDSAYAEDLERGREAMIDRLSGRSEGFVEDGQLSPTDAGPEDVGDPDDCASSS</sequence>
<dbReference type="EC" id="3.1.6.1" evidence="5"/>
<feature type="domain" description="Sulfatase N-terminal" evidence="4">
    <location>
        <begin position="5"/>
        <end position="360"/>
    </location>
</feature>
<evidence type="ECO:0000313" key="8">
    <source>
        <dbReference type="Proteomes" id="UP001321018"/>
    </source>
</evidence>
<dbReference type="InterPro" id="IPR017850">
    <property type="entry name" value="Alkaline_phosphatase_core_sf"/>
</dbReference>
<organism evidence="5 8">
    <name type="scientific">Natronoglomus mannanivorans</name>
    <dbReference type="NCBI Taxonomy" id="2979990"/>
    <lineage>
        <taxon>Archaea</taxon>
        <taxon>Methanobacteriati</taxon>
        <taxon>Methanobacteriota</taxon>
        <taxon>Stenosarchaea group</taxon>
        <taxon>Halobacteria</taxon>
        <taxon>Halobacteriales</taxon>
        <taxon>Natrialbaceae</taxon>
        <taxon>Natronoglomus</taxon>
    </lineage>
</organism>
<protein>
    <submittedName>
        <fullName evidence="5">Arylsulfatase</fullName>
        <ecNumber evidence="5">3.1.6.1</ecNumber>
    </submittedName>
</protein>